<feature type="region of interest" description="Disordered" evidence="1">
    <location>
        <begin position="136"/>
        <end position="190"/>
    </location>
</feature>
<dbReference type="Proteomes" id="UP001165586">
    <property type="component" value="Unassembled WGS sequence"/>
</dbReference>
<organism evidence="2 3">
    <name type="scientific">Herbiconiux daphne</name>
    <dbReference type="NCBI Taxonomy" id="2970914"/>
    <lineage>
        <taxon>Bacteria</taxon>
        <taxon>Bacillati</taxon>
        <taxon>Actinomycetota</taxon>
        <taxon>Actinomycetes</taxon>
        <taxon>Micrococcales</taxon>
        <taxon>Microbacteriaceae</taxon>
        <taxon>Herbiconiux</taxon>
    </lineage>
</organism>
<evidence type="ECO:0008006" key="4">
    <source>
        <dbReference type="Google" id="ProtNLM"/>
    </source>
</evidence>
<comment type="caution">
    <text evidence="2">The sequence shown here is derived from an EMBL/GenBank/DDBJ whole genome shotgun (WGS) entry which is preliminary data.</text>
</comment>
<dbReference type="RefSeq" id="WP_259537717.1">
    <property type="nucleotide sequence ID" value="NZ_JANLCJ010000001.1"/>
</dbReference>
<dbReference type="Gene3D" id="3.40.50.150">
    <property type="entry name" value="Vaccinia Virus protein VP39"/>
    <property type="match status" value="1"/>
</dbReference>
<evidence type="ECO:0000313" key="2">
    <source>
        <dbReference type="EMBL" id="MCS5732985.1"/>
    </source>
</evidence>
<accession>A0ABT2H056</accession>
<keyword evidence="3" id="KW-1185">Reference proteome</keyword>
<reference evidence="2" key="1">
    <citation type="submission" date="2022-08" db="EMBL/GenBank/DDBJ databases">
        <authorList>
            <person name="Deng Y."/>
            <person name="Han X.-F."/>
            <person name="Zhang Y.-Q."/>
        </authorList>
    </citation>
    <scope>NUCLEOTIDE SEQUENCE</scope>
    <source>
        <strain evidence="2">CPCC 203386</strain>
    </source>
</reference>
<evidence type="ECO:0000313" key="3">
    <source>
        <dbReference type="Proteomes" id="UP001165586"/>
    </source>
</evidence>
<evidence type="ECO:0000256" key="1">
    <source>
        <dbReference type="SAM" id="MobiDB-lite"/>
    </source>
</evidence>
<sequence>MPKHRRSFSLQLDHRRARLTLLDRKAARYELEVDGIPQSVVSVNDPTTLEYPYIRHIARALDAAAPTGGPLFTVHLGAGALTLPRYVEATRPGSPQLVVEFEPALFEAVVTALPLAEGNDVRVVFGDARAVADAPLPATTDAGPGAGDGQVPGVGAAADAGTGAGVGQAAGDGQAASLSPERPPAAAGVPVADDTSWVGAEFTVVDLWDAAVIHQRVATLEFYRRVAARAAEGGVVAVNLLDGHPFDYSRRQAVTLAAVFAHVAVVLDAGPDDDEGPLGNVLVFASDEPLELVARPDLLSTPQPHVLHGATLEAWTADAALMTDADGTDSPDPDDPRWD</sequence>
<name>A0ABT2H056_9MICO</name>
<dbReference type="EMBL" id="JANLCJ010000001">
    <property type="protein sequence ID" value="MCS5732985.1"/>
    <property type="molecule type" value="Genomic_DNA"/>
</dbReference>
<dbReference type="InterPro" id="IPR029063">
    <property type="entry name" value="SAM-dependent_MTases_sf"/>
</dbReference>
<dbReference type="SUPFAM" id="SSF53335">
    <property type="entry name" value="S-adenosyl-L-methionine-dependent methyltransferases"/>
    <property type="match status" value="1"/>
</dbReference>
<proteinExistence type="predicted"/>
<gene>
    <name evidence="2" type="ORF">N1032_04415</name>
</gene>
<protein>
    <recommendedName>
        <fullName evidence="4">Spermine synthase</fullName>
    </recommendedName>
</protein>